<evidence type="ECO:0000259" key="3">
    <source>
        <dbReference type="Pfam" id="PF24983"/>
    </source>
</evidence>
<dbReference type="Proteomes" id="UP001176961">
    <property type="component" value="Unassembled WGS sequence"/>
</dbReference>
<feature type="compositionally biased region" description="Basic and acidic residues" evidence="2">
    <location>
        <begin position="42"/>
        <end position="58"/>
    </location>
</feature>
<dbReference type="PANTHER" id="PTHR38630:SF1">
    <property type="entry name" value="DEK_C DOMAIN-CONTAINING PROTEIN-RELATED"/>
    <property type="match status" value="1"/>
</dbReference>
<dbReference type="PANTHER" id="PTHR38630">
    <property type="entry name" value="PROTEIN CBG12780"/>
    <property type="match status" value="1"/>
</dbReference>
<dbReference type="InterPro" id="IPR056676">
    <property type="entry name" value="DUF7774"/>
</dbReference>
<evidence type="ECO:0000256" key="1">
    <source>
        <dbReference type="SAM" id="Coils"/>
    </source>
</evidence>
<feature type="region of interest" description="Disordered" evidence="2">
    <location>
        <begin position="407"/>
        <end position="525"/>
    </location>
</feature>
<evidence type="ECO:0000256" key="2">
    <source>
        <dbReference type="SAM" id="MobiDB-lite"/>
    </source>
</evidence>
<feature type="region of interest" description="Disordered" evidence="2">
    <location>
        <begin position="42"/>
        <end position="112"/>
    </location>
</feature>
<feature type="compositionally biased region" description="Low complexity" evidence="2">
    <location>
        <begin position="75"/>
        <end position="84"/>
    </location>
</feature>
<reference evidence="4" key="1">
    <citation type="submission" date="2023-07" db="EMBL/GenBank/DDBJ databases">
        <authorList>
            <consortium name="CYATHOMIX"/>
        </authorList>
    </citation>
    <scope>NUCLEOTIDE SEQUENCE</scope>
    <source>
        <strain evidence="4">N/A</strain>
    </source>
</reference>
<gene>
    <name evidence="4" type="ORF">CYNAS_LOCUS13088</name>
</gene>
<feature type="compositionally biased region" description="Basic and acidic residues" evidence="2">
    <location>
        <begin position="510"/>
        <end position="525"/>
    </location>
</feature>
<dbReference type="Pfam" id="PF24983">
    <property type="entry name" value="DUF7774"/>
    <property type="match status" value="1"/>
</dbReference>
<keyword evidence="5" id="KW-1185">Reference proteome</keyword>
<feature type="coiled-coil region" evidence="1">
    <location>
        <begin position="228"/>
        <end position="283"/>
    </location>
</feature>
<evidence type="ECO:0000313" key="4">
    <source>
        <dbReference type="EMBL" id="CAJ0601105.1"/>
    </source>
</evidence>
<sequence length="525" mass="60034">MIHLASIWLAYIAYKLLQMQRKQPSSPSKHAKRLREMFKIFQRAKEETASAPEQKRNATTESQQGAAPRLRKSSPEVSSSISTSRSRHKKKSGSDTKTAIETSAAEKSASDRRRNIRIKYGIREEDQEKKTQAEEQEEFENVCAVVRPAATKMRKAKLRWKKLEGETPPPASDAEKSCAEGSAELLEDMGETESQEKNRVNEIMRRAGILTKEDVERVRAAEASMTEVQILIIRIQELELANRKAKLQLKRLKKQLREKEKKVEELSSLVAFLQKQNAEREEREEKVGHADEAVAIRGLEIIKRNQLLEQTVHNVERTMLCNFFEAVEPKPNQAIVSIIDKALTYAVDVLLMRPDLFDDFVDNELRLFLLDNQRAKRVLLDVMLAHPEYVPQAWGGDHLMMRQREERLRAEQEKEERKVKPHTTAEDRAVAEEEKPAPLQKMEVKKETKVLRGVQESPLNKEKEAAMKKSSANGKLKGLENRRHPTPSAPSPVQKKEAAPPLRAPARTKQAPDKRKVVVIEKRGK</sequence>
<proteinExistence type="predicted"/>
<accession>A0AA36GZ77</accession>
<organism evidence="4 5">
    <name type="scientific">Cylicocyclus nassatus</name>
    <name type="common">Nematode worm</name>
    <dbReference type="NCBI Taxonomy" id="53992"/>
    <lineage>
        <taxon>Eukaryota</taxon>
        <taxon>Metazoa</taxon>
        <taxon>Ecdysozoa</taxon>
        <taxon>Nematoda</taxon>
        <taxon>Chromadorea</taxon>
        <taxon>Rhabditida</taxon>
        <taxon>Rhabditina</taxon>
        <taxon>Rhabditomorpha</taxon>
        <taxon>Strongyloidea</taxon>
        <taxon>Strongylidae</taxon>
        <taxon>Cylicocyclus</taxon>
    </lineage>
</organism>
<dbReference type="AlphaFoldDB" id="A0AA36GZ77"/>
<comment type="caution">
    <text evidence="4">The sequence shown here is derived from an EMBL/GenBank/DDBJ whole genome shotgun (WGS) entry which is preliminary data.</text>
</comment>
<keyword evidence="1" id="KW-0175">Coiled coil</keyword>
<feature type="compositionally biased region" description="Basic and acidic residues" evidence="2">
    <location>
        <begin position="407"/>
        <end position="450"/>
    </location>
</feature>
<feature type="domain" description="DUF7774" evidence="3">
    <location>
        <begin position="290"/>
        <end position="383"/>
    </location>
</feature>
<evidence type="ECO:0000313" key="5">
    <source>
        <dbReference type="Proteomes" id="UP001176961"/>
    </source>
</evidence>
<protein>
    <recommendedName>
        <fullName evidence="3">DUF7774 domain-containing protein</fullName>
    </recommendedName>
</protein>
<name>A0AA36GZ77_CYLNA</name>
<dbReference type="EMBL" id="CATQJL010000305">
    <property type="protein sequence ID" value="CAJ0601105.1"/>
    <property type="molecule type" value="Genomic_DNA"/>
</dbReference>